<feature type="compositionally biased region" description="Basic and acidic residues" evidence="1">
    <location>
        <begin position="484"/>
        <end position="495"/>
    </location>
</feature>
<dbReference type="GO" id="GO:0046076">
    <property type="term" value="P:dTTP catabolic process"/>
    <property type="evidence" value="ECO:0007669"/>
    <property type="project" value="TreeGrafter"/>
</dbReference>
<evidence type="ECO:0000256" key="1">
    <source>
        <dbReference type="SAM" id="MobiDB-lite"/>
    </source>
</evidence>
<feature type="region of interest" description="Disordered" evidence="1">
    <location>
        <begin position="406"/>
        <end position="515"/>
    </location>
</feature>
<gene>
    <name evidence="3" type="ORF">C6V83_05720</name>
</gene>
<dbReference type="PANTHER" id="PTHR30522:SF0">
    <property type="entry name" value="NUCLEOSIDE TRIPHOSPHATE PYROPHOSPHOHYDROLASE"/>
    <property type="match status" value="1"/>
</dbReference>
<keyword evidence="3" id="KW-0378">Hydrolase</keyword>
<protein>
    <submittedName>
        <fullName evidence="3">Hydrolase</fullName>
    </submittedName>
</protein>
<dbReference type="GO" id="GO:0046047">
    <property type="term" value="P:TTP catabolic process"/>
    <property type="evidence" value="ECO:0007669"/>
    <property type="project" value="TreeGrafter"/>
</dbReference>
<dbReference type="InterPro" id="IPR011551">
    <property type="entry name" value="NTP_PyrPHydrolase_MazG"/>
</dbReference>
<dbReference type="AlphaFoldDB" id="A0A2S0KDU0"/>
<evidence type="ECO:0000313" key="3">
    <source>
        <dbReference type="EMBL" id="AVL99849.1"/>
    </source>
</evidence>
<dbReference type="PANTHER" id="PTHR30522">
    <property type="entry name" value="NUCLEOSIDE TRIPHOSPHATE PYROPHOSPHOHYDROLASE"/>
    <property type="match status" value="1"/>
</dbReference>
<evidence type="ECO:0000313" key="4">
    <source>
        <dbReference type="Proteomes" id="UP000239814"/>
    </source>
</evidence>
<name>A0A2S0KDU0_9ACTN</name>
<dbReference type="GO" id="GO:0006203">
    <property type="term" value="P:dGTP catabolic process"/>
    <property type="evidence" value="ECO:0007669"/>
    <property type="project" value="TreeGrafter"/>
</dbReference>
<feature type="domain" description="NTP pyrophosphohydrolase MazG-like" evidence="2">
    <location>
        <begin position="109"/>
        <end position="183"/>
    </location>
</feature>
<dbReference type="SUPFAM" id="SSF101386">
    <property type="entry name" value="all-alpha NTP pyrophosphatases"/>
    <property type="match status" value="1"/>
</dbReference>
<dbReference type="InterPro" id="IPR004518">
    <property type="entry name" value="MazG-like_dom"/>
</dbReference>
<dbReference type="Gene3D" id="1.10.287.1080">
    <property type="entry name" value="MazG-like"/>
    <property type="match status" value="1"/>
</dbReference>
<dbReference type="CDD" id="cd11528">
    <property type="entry name" value="NTP-PPase_MazG_Nterm"/>
    <property type="match status" value="1"/>
</dbReference>
<feature type="compositionally biased region" description="Basic and acidic residues" evidence="1">
    <location>
        <begin position="431"/>
        <end position="468"/>
    </location>
</feature>
<feature type="region of interest" description="Disordered" evidence="1">
    <location>
        <begin position="317"/>
        <end position="342"/>
    </location>
</feature>
<dbReference type="GO" id="GO:0046052">
    <property type="term" value="P:UTP catabolic process"/>
    <property type="evidence" value="ECO:0007669"/>
    <property type="project" value="TreeGrafter"/>
</dbReference>
<keyword evidence="4" id="KW-1185">Reference proteome</keyword>
<dbReference type="RefSeq" id="WP_105941581.1">
    <property type="nucleotide sequence ID" value="NZ_CP027433.1"/>
</dbReference>
<dbReference type="OrthoDB" id="9808939at2"/>
<accession>A0A2S0KDU0</accession>
<dbReference type="GO" id="GO:0046061">
    <property type="term" value="P:dATP catabolic process"/>
    <property type="evidence" value="ECO:0007669"/>
    <property type="project" value="TreeGrafter"/>
</dbReference>
<sequence length="515" mass="56711">MPVILMDPALPDLIPAHGVSYLSGHVFVTEEVHPKLLWDLPSYEYVSVPRELPPGSVVLTSDREHPLVRQQIAHGDELIGGQTVTGTRLLEAVALMDRLRRTGPWEKQQTHDSLRRYLLEEVYELLDAFDGDDSSELCSELGDLLLQVLFHARIAEDSAVGAFDIDDVAQSFISKVSYRTPGVLAGEHADIERQINEWEERKAAERSRGSVLDGLVTAQPALSLTQKLFERLGAAGFPRDAISPNLTRVDIPVRKHARESVEDNLRRAVLTLMRQVRAAENAAGVDGVVPRDENTWRKYLGMSYDDAEPDEEIVPSLVEPPDEESVPSLVEPVRSEATSRVETPTDIVEAEIVAVDEGEAAVEGEVVVEAKPGTETTDSIPPVQASKPYDNVPLNDPSSFYFAFPKPGTHEAPPPRPEVPRGGFPEAEDFPAGHDRADPLADDRPAPFADRADPLVDRADPLADRAESRSNFPAPPPIPKRTVKKDPIKAKDRTLDLPYGDPVVPDLVVKSDWDE</sequence>
<proteinExistence type="predicted"/>
<dbReference type="InterPro" id="IPR048015">
    <property type="entry name" value="NTP-PPase_MazG-like_N"/>
</dbReference>
<dbReference type="KEGG" id="git:C6V83_05720"/>
<dbReference type="Pfam" id="PF03819">
    <property type="entry name" value="MazG"/>
    <property type="match status" value="1"/>
</dbReference>
<dbReference type="GO" id="GO:0047429">
    <property type="term" value="F:nucleoside triphosphate diphosphatase activity"/>
    <property type="evidence" value="ECO:0007669"/>
    <property type="project" value="TreeGrafter"/>
</dbReference>
<evidence type="ECO:0000259" key="2">
    <source>
        <dbReference type="Pfam" id="PF03819"/>
    </source>
</evidence>
<organism evidence="3 4">
    <name type="scientific">Gordonia iterans</name>
    <dbReference type="NCBI Taxonomy" id="1004901"/>
    <lineage>
        <taxon>Bacteria</taxon>
        <taxon>Bacillati</taxon>
        <taxon>Actinomycetota</taxon>
        <taxon>Actinomycetes</taxon>
        <taxon>Mycobacteriales</taxon>
        <taxon>Gordoniaceae</taxon>
        <taxon>Gordonia</taxon>
    </lineage>
</organism>
<dbReference type="GO" id="GO:0046081">
    <property type="term" value="P:dUTP catabolic process"/>
    <property type="evidence" value="ECO:0007669"/>
    <property type="project" value="TreeGrafter"/>
</dbReference>
<dbReference type="Proteomes" id="UP000239814">
    <property type="component" value="Chromosome"/>
</dbReference>
<reference evidence="3 4" key="1">
    <citation type="submission" date="2018-03" db="EMBL/GenBank/DDBJ databases">
        <title>Characteristics and genome of n-alkane degrading marine bacteria Gordonia iterans isolated from crude oil contaminated in Tae-an, South Korea.</title>
        <authorList>
            <person name="Lee S.-S."/>
            <person name="Kim H."/>
        </authorList>
    </citation>
    <scope>NUCLEOTIDE SEQUENCE [LARGE SCALE GENOMIC DNA]</scope>
    <source>
        <strain evidence="3 4">Co17</strain>
    </source>
</reference>
<dbReference type="EMBL" id="CP027433">
    <property type="protein sequence ID" value="AVL99849.1"/>
    <property type="molecule type" value="Genomic_DNA"/>
</dbReference>